<dbReference type="Proteomes" id="UP001465755">
    <property type="component" value="Unassembled WGS sequence"/>
</dbReference>
<dbReference type="EMBL" id="JALJOQ010000246">
    <property type="protein sequence ID" value="KAK9787506.1"/>
    <property type="molecule type" value="Genomic_DNA"/>
</dbReference>
<sequence>MTTAKTLQLKVEQVEALLRSRQSEIAAKRLANDGLRATLEIGEKKEALVDSQLLGVRLTGAQLRLEDSKIKRGHQRGSKSNLAEDVTGACWRLSAQRDKHAVTQRRCQRELERLAFFRDLIQQQLRNKPSQSSIEELNEVNQKIREQRKQLAALNVPERTATLQAELAQKQHLLHASQQSFQELQQAKQVFSERLEVTSAEVNKMHGQQRALQERNIDLQQLARDCEEATVKLAKCRSARAAAQGSSNALQERIAHAKTDIFALVN</sequence>
<dbReference type="AlphaFoldDB" id="A0AAW1NIG3"/>
<evidence type="ECO:0000313" key="2">
    <source>
        <dbReference type="Proteomes" id="UP001465755"/>
    </source>
</evidence>
<keyword evidence="2" id="KW-1185">Reference proteome</keyword>
<evidence type="ECO:0000313" key="1">
    <source>
        <dbReference type="EMBL" id="KAK9787506.1"/>
    </source>
</evidence>
<reference evidence="1 2" key="1">
    <citation type="journal article" date="2024" name="Nat. Commun.">
        <title>Phylogenomics reveals the evolutionary origins of lichenization in chlorophyte algae.</title>
        <authorList>
            <person name="Puginier C."/>
            <person name="Libourel C."/>
            <person name="Otte J."/>
            <person name="Skaloud P."/>
            <person name="Haon M."/>
            <person name="Grisel S."/>
            <person name="Petersen M."/>
            <person name="Berrin J.G."/>
            <person name="Delaux P.M."/>
            <person name="Dal Grande F."/>
            <person name="Keller J."/>
        </authorList>
    </citation>
    <scope>NUCLEOTIDE SEQUENCE [LARGE SCALE GENOMIC DNA]</scope>
    <source>
        <strain evidence="1 2">SAG 2036</strain>
    </source>
</reference>
<proteinExistence type="predicted"/>
<accession>A0AAW1NIG3</accession>
<gene>
    <name evidence="1" type="ORF">WJX73_002055</name>
</gene>
<comment type="caution">
    <text evidence="1">The sequence shown here is derived from an EMBL/GenBank/DDBJ whole genome shotgun (WGS) entry which is preliminary data.</text>
</comment>
<name>A0AAW1NIG3_9CHLO</name>
<protein>
    <submittedName>
        <fullName evidence="1">Uncharacterized protein</fullName>
    </submittedName>
</protein>
<organism evidence="1 2">
    <name type="scientific">Symbiochloris irregularis</name>
    <dbReference type="NCBI Taxonomy" id="706552"/>
    <lineage>
        <taxon>Eukaryota</taxon>
        <taxon>Viridiplantae</taxon>
        <taxon>Chlorophyta</taxon>
        <taxon>core chlorophytes</taxon>
        <taxon>Trebouxiophyceae</taxon>
        <taxon>Trebouxiales</taxon>
        <taxon>Trebouxiaceae</taxon>
        <taxon>Symbiochloris</taxon>
    </lineage>
</organism>